<dbReference type="OrthoDB" id="7019158at2"/>
<dbReference type="KEGG" id="pagb:AWM79_18930"/>
<proteinExistence type="predicted"/>
<accession>A0A0X1T557</accession>
<sequence>MIRVSGKAAFYERVAAEQDAIWPLVSGVSFLSRREHHDWGIALHIEKSALKPQQLRETLERRFNQSHRFPDYFLFLDPQRNFVVWHAVSNNGEGNLSLDQIRQHQLMLAGLEHLNDLPR</sequence>
<reference evidence="1 2" key="1">
    <citation type="submission" date="2016-01" db="EMBL/GenBank/DDBJ databases">
        <authorList>
            <person name="McClelland M."/>
            <person name="Jain A."/>
            <person name="Saraogi P."/>
            <person name="Mendelson R."/>
            <person name="Westerman R."/>
            <person name="SanMiguel P."/>
            <person name="Csonka L."/>
        </authorList>
    </citation>
    <scope>NUCLEOTIDE SEQUENCE [LARGE SCALE GENOMIC DNA]</scope>
    <source>
        <strain evidence="1 2">NCPPB 2472</strain>
    </source>
</reference>
<organism evidence="1 2">
    <name type="scientific">Pseudomonas agarici</name>
    <dbReference type="NCBI Taxonomy" id="46677"/>
    <lineage>
        <taxon>Bacteria</taxon>
        <taxon>Pseudomonadati</taxon>
        <taxon>Pseudomonadota</taxon>
        <taxon>Gammaproteobacteria</taxon>
        <taxon>Pseudomonadales</taxon>
        <taxon>Pseudomonadaceae</taxon>
        <taxon>Pseudomonas</taxon>
    </lineage>
</organism>
<dbReference type="RefSeq" id="WP_017133205.1">
    <property type="nucleotide sequence ID" value="NZ_CP014135.1"/>
</dbReference>
<keyword evidence="2" id="KW-1185">Reference proteome</keyword>
<dbReference type="Proteomes" id="UP000063229">
    <property type="component" value="Chromosome"/>
</dbReference>
<protein>
    <submittedName>
        <fullName evidence="1">Type III secretion protein HrpV</fullName>
    </submittedName>
</protein>
<dbReference type="EMBL" id="CP014135">
    <property type="protein sequence ID" value="AMB87254.1"/>
    <property type="molecule type" value="Genomic_DNA"/>
</dbReference>
<evidence type="ECO:0000313" key="2">
    <source>
        <dbReference type="Proteomes" id="UP000063229"/>
    </source>
</evidence>
<dbReference type="AlphaFoldDB" id="A0A0X1T557"/>
<dbReference type="STRING" id="46677.AWM79_18930"/>
<gene>
    <name evidence="1" type="ORF">AWM79_18930</name>
</gene>
<evidence type="ECO:0000313" key="1">
    <source>
        <dbReference type="EMBL" id="AMB87254.1"/>
    </source>
</evidence>
<name>A0A0X1T557_PSEAA</name>